<dbReference type="InterPro" id="IPR027266">
    <property type="entry name" value="TrmE/GcvT-like"/>
</dbReference>
<dbReference type="InterPro" id="IPR018948">
    <property type="entry name" value="GTP-bd_TrmE_N"/>
</dbReference>
<evidence type="ECO:0000256" key="3">
    <source>
        <dbReference type="ARBA" id="ARBA00022694"/>
    </source>
</evidence>
<sequence>MVSPDIIAAIATPPGCGGIGVIRISGNNLEKLAQVILGKLPRPRHASLGKFLDVQGQIIDQGIVLYFPGPHSYTGEDVLELHGHGGPAVMNLLLKSCLSAGARLAQPGEFTLRAYLNNKIDLVQAESVAAIIEASTHEAARCAVNSLQGHFSARIEALVSLLITLRMLIEATLDFPEDELDNLKTLQIREKLDHIVAQLEQTLAGARQGNLLQEGIRIVLAGAPNVGKSSLLNQLVEEDAAIVTEIPGTTRDTIQRTIILGGMPIHIVDTAGLRETVDIVEQKGIERTLAAIKHANLVLRLLDSSQHQPAAPDPIKQYIPNDKPQITVFNKIDLRNENPKIEEDEHNSSIHLSAKTGAGIELLRQKILHLAGWQFNHAGEGIFMARQRHLEALTLASAHLQNAQEYTENEYQLELIAEELKLAQTALSTITGQFTADDLLGKIFSHFCIGK</sequence>
<dbReference type="PANTHER" id="PTHR42714">
    <property type="entry name" value="TRNA MODIFICATION GTPASE GTPBP3"/>
    <property type="match status" value="1"/>
</dbReference>
<gene>
    <name evidence="10" type="primary">mnmE</name>
    <name evidence="10" type="synonym">trmE</name>
    <name evidence="13" type="ORF">SAMN06297164_0375</name>
</gene>
<dbReference type="GO" id="GO:0003924">
    <property type="term" value="F:GTPase activity"/>
    <property type="evidence" value="ECO:0007669"/>
    <property type="project" value="UniProtKB-UniRule"/>
</dbReference>
<evidence type="ECO:0000256" key="4">
    <source>
        <dbReference type="ARBA" id="ARBA00022723"/>
    </source>
</evidence>
<keyword evidence="5 10" id="KW-0547">Nucleotide-binding</keyword>
<dbReference type="Pfam" id="PF12631">
    <property type="entry name" value="MnmE_helical"/>
    <property type="match status" value="1"/>
</dbReference>
<proteinExistence type="inferred from homology"/>
<evidence type="ECO:0000313" key="14">
    <source>
        <dbReference type="Proteomes" id="UP000219335"/>
    </source>
</evidence>
<dbReference type="GO" id="GO:0046872">
    <property type="term" value="F:metal ion binding"/>
    <property type="evidence" value="ECO:0007669"/>
    <property type="project" value="UniProtKB-KW"/>
</dbReference>
<dbReference type="EC" id="3.6.-.-" evidence="10"/>
<dbReference type="InterPro" id="IPR027368">
    <property type="entry name" value="MnmE_dom2"/>
</dbReference>
<evidence type="ECO:0000259" key="12">
    <source>
        <dbReference type="PROSITE" id="PS51709"/>
    </source>
</evidence>
<keyword evidence="2 10" id="KW-0963">Cytoplasm</keyword>
<dbReference type="PRINTS" id="PR00326">
    <property type="entry name" value="GTP1OBG"/>
</dbReference>
<keyword evidence="6 10" id="KW-0378">Hydrolase</keyword>
<protein>
    <recommendedName>
        <fullName evidence="10">tRNA modification GTPase MnmE</fullName>
        <ecNumber evidence="10">3.6.-.-</ecNumber>
    </recommendedName>
</protein>
<dbReference type="NCBIfam" id="NF003661">
    <property type="entry name" value="PRK05291.1-3"/>
    <property type="match status" value="1"/>
</dbReference>
<evidence type="ECO:0000256" key="9">
    <source>
        <dbReference type="ARBA" id="ARBA00023134"/>
    </source>
</evidence>
<keyword evidence="8 10" id="KW-0630">Potassium</keyword>
<dbReference type="NCBIfam" id="TIGR00231">
    <property type="entry name" value="small_GTP"/>
    <property type="match status" value="1"/>
</dbReference>
<dbReference type="AlphaFoldDB" id="A0A286A327"/>
<feature type="binding site" evidence="10">
    <location>
        <position position="246"/>
    </location>
    <ligand>
        <name>K(+)</name>
        <dbReference type="ChEBI" id="CHEBI:29103"/>
    </ligand>
</feature>
<feature type="binding site" evidence="10">
    <location>
        <begin position="225"/>
        <end position="230"/>
    </location>
    <ligand>
        <name>GTP</name>
        <dbReference type="ChEBI" id="CHEBI:37565"/>
    </ligand>
</feature>
<dbReference type="GO" id="GO:0030488">
    <property type="term" value="P:tRNA methylation"/>
    <property type="evidence" value="ECO:0007669"/>
    <property type="project" value="TreeGrafter"/>
</dbReference>
<dbReference type="PROSITE" id="PS51709">
    <property type="entry name" value="G_TRME"/>
    <property type="match status" value="1"/>
</dbReference>
<dbReference type="SUPFAM" id="SSF52540">
    <property type="entry name" value="P-loop containing nucleoside triphosphate hydrolases"/>
    <property type="match status" value="1"/>
</dbReference>
<comment type="subcellular location">
    <subcellularLocation>
        <location evidence="10">Cytoplasm</location>
    </subcellularLocation>
</comment>
<dbReference type="CDD" id="cd04164">
    <property type="entry name" value="trmE"/>
    <property type="match status" value="1"/>
</dbReference>
<dbReference type="InterPro" id="IPR027417">
    <property type="entry name" value="P-loop_NTPase"/>
</dbReference>
<dbReference type="InterPro" id="IPR025867">
    <property type="entry name" value="MnmE_helical"/>
</dbReference>
<dbReference type="HAMAP" id="MF_00379">
    <property type="entry name" value="GTPase_MnmE"/>
    <property type="match status" value="1"/>
</dbReference>
<dbReference type="Gene3D" id="1.20.120.430">
    <property type="entry name" value="tRNA modification GTPase MnmE domain 2"/>
    <property type="match status" value="1"/>
</dbReference>
<keyword evidence="7 10" id="KW-0460">Magnesium</keyword>
<evidence type="ECO:0000256" key="7">
    <source>
        <dbReference type="ARBA" id="ARBA00022842"/>
    </source>
</evidence>
<comment type="subunit">
    <text evidence="10">Homodimer. Heterotetramer of two MnmE and two MnmG subunits.</text>
</comment>
<dbReference type="RefSeq" id="WP_097103646.1">
    <property type="nucleotide sequence ID" value="NZ_OCMU01000001.1"/>
</dbReference>
<evidence type="ECO:0000256" key="8">
    <source>
        <dbReference type="ARBA" id="ARBA00022958"/>
    </source>
</evidence>
<dbReference type="FunFam" id="3.40.50.300:FF:001376">
    <property type="entry name" value="tRNA modification GTPase MnmE"/>
    <property type="match status" value="1"/>
</dbReference>
<feature type="binding site" evidence="10">
    <location>
        <position position="23"/>
    </location>
    <ligand>
        <name>(6S)-5-formyl-5,6,7,8-tetrahydrofolate</name>
        <dbReference type="ChEBI" id="CHEBI:57457"/>
    </ligand>
</feature>
<organism evidence="13 14">
    <name type="scientific">Nitrosomonas ureae</name>
    <dbReference type="NCBI Taxonomy" id="44577"/>
    <lineage>
        <taxon>Bacteria</taxon>
        <taxon>Pseudomonadati</taxon>
        <taxon>Pseudomonadota</taxon>
        <taxon>Betaproteobacteria</taxon>
        <taxon>Nitrosomonadales</taxon>
        <taxon>Nitrosomonadaceae</taxon>
        <taxon>Nitrosomonas</taxon>
    </lineage>
</organism>
<comment type="cofactor">
    <cofactor evidence="10">
        <name>K(+)</name>
        <dbReference type="ChEBI" id="CHEBI:29103"/>
    </cofactor>
    <text evidence="10">Binds 1 potassium ion per subunit.</text>
</comment>
<comment type="caution">
    <text evidence="10">Lacks conserved residue(s) required for the propagation of feature annotation.</text>
</comment>
<name>A0A286A327_9PROT</name>
<dbReference type="Proteomes" id="UP000219335">
    <property type="component" value="Unassembled WGS sequence"/>
</dbReference>
<evidence type="ECO:0000313" key="13">
    <source>
        <dbReference type="EMBL" id="SOD16308.1"/>
    </source>
</evidence>
<dbReference type="Pfam" id="PF10396">
    <property type="entry name" value="TrmE_N"/>
    <property type="match status" value="1"/>
</dbReference>
<dbReference type="InterPro" id="IPR031168">
    <property type="entry name" value="G_TrmE"/>
</dbReference>
<feature type="binding site" evidence="10">
    <location>
        <position position="244"/>
    </location>
    <ligand>
        <name>K(+)</name>
        <dbReference type="ChEBI" id="CHEBI:29103"/>
    </ligand>
</feature>
<evidence type="ECO:0000256" key="1">
    <source>
        <dbReference type="ARBA" id="ARBA00011043"/>
    </source>
</evidence>
<evidence type="ECO:0000256" key="10">
    <source>
        <dbReference type="HAMAP-Rule" id="MF_00379"/>
    </source>
</evidence>
<feature type="binding site" evidence="10">
    <location>
        <position position="451"/>
    </location>
    <ligand>
        <name>(6S)-5-formyl-5,6,7,8-tetrahydrofolate</name>
        <dbReference type="ChEBI" id="CHEBI:57457"/>
    </ligand>
</feature>
<dbReference type="InterPro" id="IPR004520">
    <property type="entry name" value="GTPase_MnmE"/>
</dbReference>
<feature type="binding site" evidence="10">
    <location>
        <position position="119"/>
    </location>
    <ligand>
        <name>(6S)-5-formyl-5,6,7,8-tetrahydrofolate</name>
        <dbReference type="ChEBI" id="CHEBI:57457"/>
    </ligand>
</feature>
<feature type="binding site" evidence="10">
    <location>
        <position position="229"/>
    </location>
    <ligand>
        <name>Mg(2+)</name>
        <dbReference type="ChEBI" id="CHEBI:18420"/>
    </ligand>
</feature>
<feature type="binding site" evidence="10">
    <location>
        <begin position="244"/>
        <end position="250"/>
    </location>
    <ligand>
        <name>GTP</name>
        <dbReference type="ChEBI" id="CHEBI:37565"/>
    </ligand>
</feature>
<feature type="binding site" evidence="10">
    <location>
        <position position="249"/>
    </location>
    <ligand>
        <name>K(+)</name>
        <dbReference type="ChEBI" id="CHEBI:29103"/>
    </ligand>
</feature>
<evidence type="ECO:0000256" key="6">
    <source>
        <dbReference type="ARBA" id="ARBA00022801"/>
    </source>
</evidence>
<dbReference type="CDD" id="cd14858">
    <property type="entry name" value="TrmE_N"/>
    <property type="match status" value="1"/>
</dbReference>
<keyword evidence="4 10" id="KW-0479">Metal-binding</keyword>
<evidence type="ECO:0000256" key="5">
    <source>
        <dbReference type="ARBA" id="ARBA00022741"/>
    </source>
</evidence>
<feature type="binding site" evidence="10">
    <location>
        <begin position="269"/>
        <end position="272"/>
    </location>
    <ligand>
        <name>GTP</name>
        <dbReference type="ChEBI" id="CHEBI:37565"/>
    </ligand>
</feature>
<dbReference type="GO" id="GO:0005829">
    <property type="term" value="C:cytosol"/>
    <property type="evidence" value="ECO:0007669"/>
    <property type="project" value="TreeGrafter"/>
</dbReference>
<reference evidence="13 14" key="1">
    <citation type="submission" date="2017-09" db="EMBL/GenBank/DDBJ databases">
        <authorList>
            <person name="Ehlers B."/>
            <person name="Leendertz F.H."/>
        </authorList>
    </citation>
    <scope>NUCLEOTIDE SEQUENCE [LARGE SCALE GENOMIC DNA]</scope>
    <source>
        <strain evidence="13 14">Nm42</strain>
    </source>
</reference>
<dbReference type="Pfam" id="PF01926">
    <property type="entry name" value="MMR_HSR1"/>
    <property type="match status" value="1"/>
</dbReference>
<evidence type="ECO:0000256" key="2">
    <source>
        <dbReference type="ARBA" id="ARBA00022490"/>
    </source>
</evidence>
<keyword evidence="9 10" id="KW-0342">GTP-binding</keyword>
<feature type="binding site" evidence="10">
    <location>
        <position position="225"/>
    </location>
    <ligand>
        <name>K(+)</name>
        <dbReference type="ChEBI" id="CHEBI:29103"/>
    </ligand>
</feature>
<dbReference type="PANTHER" id="PTHR42714:SF2">
    <property type="entry name" value="TRNA MODIFICATION GTPASE GTPBP3, MITOCHONDRIAL"/>
    <property type="match status" value="1"/>
</dbReference>
<comment type="similarity">
    <text evidence="1 10 11">Belongs to the TRAFAC class TrmE-Era-EngA-EngB-Septin-like GTPase superfamily. TrmE GTPase family.</text>
</comment>
<dbReference type="InterPro" id="IPR005225">
    <property type="entry name" value="Small_GTP-bd"/>
</dbReference>
<keyword evidence="3 10" id="KW-0819">tRNA processing</keyword>
<feature type="domain" description="TrmE-type G" evidence="12">
    <location>
        <begin position="215"/>
        <end position="372"/>
    </location>
</feature>
<dbReference type="GO" id="GO:0002098">
    <property type="term" value="P:tRNA wobble uridine modification"/>
    <property type="evidence" value="ECO:0007669"/>
    <property type="project" value="TreeGrafter"/>
</dbReference>
<dbReference type="EMBL" id="OCMU01000001">
    <property type="protein sequence ID" value="SOD16308.1"/>
    <property type="molecule type" value="Genomic_DNA"/>
</dbReference>
<dbReference type="Gene3D" id="3.40.50.300">
    <property type="entry name" value="P-loop containing nucleotide triphosphate hydrolases"/>
    <property type="match status" value="1"/>
</dbReference>
<dbReference type="InterPro" id="IPR006073">
    <property type="entry name" value="GTP-bd"/>
</dbReference>
<evidence type="ECO:0000256" key="11">
    <source>
        <dbReference type="RuleBase" id="RU003313"/>
    </source>
</evidence>
<feature type="binding site" evidence="10">
    <location>
        <position position="250"/>
    </location>
    <ligand>
        <name>Mg(2+)</name>
        <dbReference type="ChEBI" id="CHEBI:18420"/>
    </ligand>
</feature>
<feature type="binding site" evidence="10">
    <location>
        <position position="80"/>
    </location>
    <ligand>
        <name>(6S)-5-formyl-5,6,7,8-tetrahydrofolate</name>
        <dbReference type="ChEBI" id="CHEBI:57457"/>
    </ligand>
</feature>
<dbReference type="Gene3D" id="3.30.1360.120">
    <property type="entry name" value="Probable tRNA modification gtpase trme, domain 1"/>
    <property type="match status" value="1"/>
</dbReference>
<dbReference type="NCBIfam" id="TIGR00450">
    <property type="entry name" value="mnmE_trmE_thdF"/>
    <property type="match status" value="1"/>
</dbReference>
<dbReference type="GO" id="GO:0005525">
    <property type="term" value="F:GTP binding"/>
    <property type="evidence" value="ECO:0007669"/>
    <property type="project" value="UniProtKB-UniRule"/>
</dbReference>
<comment type="function">
    <text evidence="10">Exhibits a very high intrinsic GTPase hydrolysis rate. Involved in the addition of a carboxymethylaminomethyl (cmnm) group at the wobble position (U34) of certain tRNAs, forming tRNA-cmnm(5)s(2)U34.</text>
</comment>
<accession>A0A286A327</accession>